<dbReference type="Gene3D" id="3.30.70.360">
    <property type="match status" value="1"/>
</dbReference>
<gene>
    <name evidence="4" type="ORF">CLV92_10189</name>
</gene>
<sequence length="451" mass="46201">MTRLTGGSDPSLPERPGTAHLDALRDAADSAAGRATPLPSGYSGAPAALLDAAESAVEAAAPDLLALSRDLHAHPEEGWAEHRSARALADLLARHGVDAQVGVHGLDTALRATTGAGGPVVAVLAEYDALPGIGHGCGHNVIAAAAAGAFLGLHAVLSGSGDRALPGTAVLLGTPAEEGGGGKELLARAGALEGVDAVLMVHPFTYDVAVLPFLGRRQVRATYRGVAAHASAQPFMGRNALDAVVAGYQGIAMLRQHIPSSDRVHGIVLEGGERPNVVPERAVAEYYVRSARPETLVELCTRVEAVLVAAAAMTGCGYELEWDRQPAYLPIRANLAMAARWTLHQRRRGRTALPPGVVPESLSGSTDLGNLSVRVPAIHPMIAIAGPEESLHTRGFAEAAGSEAGDRGALDGAVGLALTALDLLADADLLAAVRAEFAAAGGALDVEEYLS</sequence>
<feature type="domain" description="Peptidase M20 dimerisation" evidence="3">
    <location>
        <begin position="218"/>
        <end position="309"/>
    </location>
</feature>
<comment type="caution">
    <text evidence="4">The sequence shown here is derived from an EMBL/GenBank/DDBJ whole genome shotgun (WGS) entry which is preliminary data.</text>
</comment>
<reference evidence="4 5" key="1">
    <citation type="submission" date="2018-02" db="EMBL/GenBank/DDBJ databases">
        <title>Genomic Encyclopedia of Archaeal and Bacterial Type Strains, Phase II (KMG-II): from individual species to whole genera.</title>
        <authorList>
            <person name="Goeker M."/>
        </authorList>
    </citation>
    <scope>NUCLEOTIDE SEQUENCE [LARGE SCALE GENOMIC DNA]</scope>
    <source>
        <strain evidence="4 5">DSM 22857</strain>
    </source>
</reference>
<evidence type="ECO:0000313" key="4">
    <source>
        <dbReference type="EMBL" id="PPK98394.1"/>
    </source>
</evidence>
<dbReference type="GO" id="GO:0016805">
    <property type="term" value="F:dipeptidase activity"/>
    <property type="evidence" value="ECO:0007669"/>
    <property type="project" value="InterPro"/>
</dbReference>
<dbReference type="FunFam" id="3.30.70.360:FF:000004">
    <property type="entry name" value="Peptidase M20 domain-containing protein 2"/>
    <property type="match status" value="1"/>
</dbReference>
<dbReference type="InterPro" id="IPR002933">
    <property type="entry name" value="Peptidase_M20"/>
</dbReference>
<protein>
    <recommendedName>
        <fullName evidence="1">Peptidase M20 domain-containing protein 2</fullName>
    </recommendedName>
</protein>
<dbReference type="Gene3D" id="3.40.630.10">
    <property type="entry name" value="Zn peptidases"/>
    <property type="match status" value="1"/>
</dbReference>
<organism evidence="4 5">
    <name type="scientific">Kineococcus xinjiangensis</name>
    <dbReference type="NCBI Taxonomy" id="512762"/>
    <lineage>
        <taxon>Bacteria</taxon>
        <taxon>Bacillati</taxon>
        <taxon>Actinomycetota</taxon>
        <taxon>Actinomycetes</taxon>
        <taxon>Kineosporiales</taxon>
        <taxon>Kineosporiaceae</taxon>
        <taxon>Kineococcus</taxon>
    </lineage>
</organism>
<dbReference type="SUPFAM" id="SSF53187">
    <property type="entry name" value="Zn-dependent exopeptidases"/>
    <property type="match status" value="1"/>
</dbReference>
<dbReference type="AlphaFoldDB" id="A0A2S6IVL9"/>
<dbReference type="RefSeq" id="WP_104430830.1">
    <property type="nucleotide sequence ID" value="NZ_PTJD01000001.1"/>
</dbReference>
<dbReference type="Pfam" id="PF07687">
    <property type="entry name" value="M20_dimer"/>
    <property type="match status" value="1"/>
</dbReference>
<proteinExistence type="inferred from homology"/>
<dbReference type="GO" id="GO:0071713">
    <property type="term" value="F:para-aminobenzoyl-glutamate hydrolase activity"/>
    <property type="evidence" value="ECO:0007669"/>
    <property type="project" value="TreeGrafter"/>
</dbReference>
<dbReference type="InterPro" id="IPR017439">
    <property type="entry name" value="Amidohydrolase"/>
</dbReference>
<evidence type="ECO:0000259" key="3">
    <source>
        <dbReference type="Pfam" id="PF07687"/>
    </source>
</evidence>
<evidence type="ECO:0000256" key="1">
    <source>
        <dbReference type="PIRNR" id="PIRNR037226"/>
    </source>
</evidence>
<name>A0A2S6IVL9_9ACTN</name>
<dbReference type="Proteomes" id="UP000239485">
    <property type="component" value="Unassembled WGS sequence"/>
</dbReference>
<keyword evidence="4" id="KW-0378">Hydrolase</keyword>
<comment type="similarity">
    <text evidence="1">Belongs to the peptidase M20A family.</text>
</comment>
<dbReference type="GO" id="GO:0046657">
    <property type="term" value="P:folic acid catabolic process"/>
    <property type="evidence" value="ECO:0007669"/>
    <property type="project" value="TreeGrafter"/>
</dbReference>
<dbReference type="InterPro" id="IPR017144">
    <property type="entry name" value="Xaa-Arg_dipeptidase"/>
</dbReference>
<dbReference type="InterPro" id="IPR052030">
    <property type="entry name" value="Peptidase_M20/M20A_hydrolases"/>
</dbReference>
<dbReference type="Pfam" id="PF01546">
    <property type="entry name" value="Peptidase_M20"/>
    <property type="match status" value="1"/>
</dbReference>
<dbReference type="PANTHER" id="PTHR30575:SF0">
    <property type="entry name" value="XAA-ARG DIPEPTIDASE"/>
    <property type="match status" value="1"/>
</dbReference>
<dbReference type="InterPro" id="IPR011650">
    <property type="entry name" value="Peptidase_M20_dimer"/>
</dbReference>
<feature type="region of interest" description="Disordered" evidence="2">
    <location>
        <begin position="1"/>
        <end position="20"/>
    </location>
</feature>
<dbReference type="NCBIfam" id="TIGR01891">
    <property type="entry name" value="amidohydrolases"/>
    <property type="match status" value="1"/>
</dbReference>
<dbReference type="PIRSF" id="PIRSF037226">
    <property type="entry name" value="Amidohydrolase_ACY1L2_prd"/>
    <property type="match status" value="1"/>
</dbReference>
<dbReference type="OrthoDB" id="9781032at2"/>
<evidence type="ECO:0000313" key="5">
    <source>
        <dbReference type="Proteomes" id="UP000239485"/>
    </source>
</evidence>
<evidence type="ECO:0000256" key="2">
    <source>
        <dbReference type="SAM" id="MobiDB-lite"/>
    </source>
</evidence>
<dbReference type="GO" id="GO:0005737">
    <property type="term" value="C:cytoplasm"/>
    <property type="evidence" value="ECO:0007669"/>
    <property type="project" value="TreeGrafter"/>
</dbReference>
<keyword evidence="5" id="KW-1185">Reference proteome</keyword>
<dbReference type="PANTHER" id="PTHR30575">
    <property type="entry name" value="PEPTIDASE M20"/>
    <property type="match status" value="1"/>
</dbReference>
<accession>A0A2S6IVL9</accession>
<dbReference type="CDD" id="cd05672">
    <property type="entry name" value="M20_ACY1L2-like"/>
    <property type="match status" value="1"/>
</dbReference>
<dbReference type="EMBL" id="PTJD01000001">
    <property type="protein sequence ID" value="PPK98394.1"/>
    <property type="molecule type" value="Genomic_DNA"/>
</dbReference>